<feature type="active site" description="Proton acceptor" evidence="11 13">
    <location>
        <position position="340"/>
    </location>
</feature>
<comment type="pathway">
    <text evidence="11 14">Carbohydrate metabolism; glyoxylate cycle; (S)-malate from isocitrate: step 2/2.</text>
</comment>
<evidence type="ECO:0000256" key="6">
    <source>
        <dbReference type="ARBA" id="ARBA00022723"/>
    </source>
</evidence>
<evidence type="ECO:0000256" key="7">
    <source>
        <dbReference type="ARBA" id="ARBA00022842"/>
    </source>
</evidence>
<feature type="domain" description="Malate synthase N-terminal" evidence="16">
    <location>
        <begin position="17"/>
        <end position="70"/>
    </location>
</feature>
<dbReference type="RefSeq" id="WP_116686669.1">
    <property type="nucleotide sequence ID" value="NZ_CAWNYD010000002.1"/>
</dbReference>
<keyword evidence="7 11" id="KW-0460">Magnesium</keyword>
<dbReference type="AlphaFoldDB" id="A0A2V1GW87"/>
<dbReference type="InterPro" id="IPR048357">
    <property type="entry name" value="MSG_insertion"/>
</dbReference>
<keyword evidence="20" id="KW-1185">Reference proteome</keyword>
<dbReference type="Pfam" id="PF01274">
    <property type="entry name" value="MS_TIM-barrel"/>
    <property type="match status" value="1"/>
</dbReference>
<evidence type="ECO:0000259" key="17">
    <source>
        <dbReference type="Pfam" id="PF20658"/>
    </source>
</evidence>
<keyword evidence="3 11" id="KW-0963">Cytoplasm</keyword>
<dbReference type="Pfam" id="PF20659">
    <property type="entry name" value="MS_C"/>
    <property type="match status" value="1"/>
</dbReference>
<feature type="domain" description="Malate synthase G alpha-beta insertion" evidence="17">
    <location>
        <begin position="160"/>
        <end position="235"/>
    </location>
</feature>
<evidence type="ECO:0000256" key="3">
    <source>
        <dbReference type="ARBA" id="ARBA00022490"/>
    </source>
</evidence>
<dbReference type="GO" id="GO:0006097">
    <property type="term" value="P:glyoxylate cycle"/>
    <property type="evidence" value="ECO:0007669"/>
    <property type="project" value="UniProtKB-UniRule"/>
</dbReference>
<feature type="binding site" evidence="11">
    <location>
        <position position="340"/>
    </location>
    <ligand>
        <name>glyoxylate</name>
        <dbReference type="ChEBI" id="CHEBI:36655"/>
    </ligand>
</feature>
<dbReference type="GO" id="GO:0004474">
    <property type="term" value="F:malate synthase activity"/>
    <property type="evidence" value="ECO:0007669"/>
    <property type="project" value="UniProtKB-UniRule"/>
</dbReference>
<comment type="caution">
    <text evidence="11">Lacks conserved residue(s) required for the propagation of feature annotation.</text>
</comment>
<feature type="binding site" evidence="11">
    <location>
        <position position="541"/>
    </location>
    <ligand>
        <name>acetyl-CoA</name>
        <dbReference type="ChEBI" id="CHEBI:57288"/>
    </ligand>
</feature>
<dbReference type="Pfam" id="PF20658">
    <property type="entry name" value="MSG_insertion"/>
    <property type="match status" value="1"/>
</dbReference>
<evidence type="ECO:0000256" key="13">
    <source>
        <dbReference type="PIRSR" id="PIRSR601465-50"/>
    </source>
</evidence>
<organism evidence="19 20">
    <name type="scientific">Pelagibaculum spongiae</name>
    <dbReference type="NCBI Taxonomy" id="2080658"/>
    <lineage>
        <taxon>Bacteria</taxon>
        <taxon>Pseudomonadati</taxon>
        <taxon>Pseudomonadota</taxon>
        <taxon>Gammaproteobacteria</taxon>
        <taxon>Oceanospirillales</taxon>
        <taxon>Pelagibaculum</taxon>
    </lineage>
</organism>
<gene>
    <name evidence="11" type="primary">glcB</name>
    <name evidence="19" type="ORF">DC094_08445</name>
</gene>
<dbReference type="SUPFAM" id="SSF51645">
    <property type="entry name" value="Malate synthase G"/>
    <property type="match status" value="1"/>
</dbReference>
<evidence type="ECO:0000256" key="11">
    <source>
        <dbReference type="HAMAP-Rule" id="MF_00641"/>
    </source>
</evidence>
<feature type="binding site" evidence="11">
    <location>
        <position position="118"/>
    </location>
    <ligand>
        <name>acetyl-CoA</name>
        <dbReference type="ChEBI" id="CHEBI:57288"/>
    </ligand>
</feature>
<dbReference type="Gene3D" id="1.20.1220.12">
    <property type="entry name" value="Malate synthase, domain III"/>
    <property type="match status" value="1"/>
</dbReference>
<keyword evidence="2 11" id="KW-0329">Glyoxylate bypass</keyword>
<comment type="catalytic activity">
    <reaction evidence="9 11 14">
        <text>glyoxylate + acetyl-CoA + H2O = (S)-malate + CoA + H(+)</text>
        <dbReference type="Rhea" id="RHEA:18181"/>
        <dbReference type="ChEBI" id="CHEBI:15377"/>
        <dbReference type="ChEBI" id="CHEBI:15378"/>
        <dbReference type="ChEBI" id="CHEBI:15589"/>
        <dbReference type="ChEBI" id="CHEBI:36655"/>
        <dbReference type="ChEBI" id="CHEBI:57287"/>
        <dbReference type="ChEBI" id="CHEBI:57288"/>
        <dbReference type="EC" id="2.3.3.9"/>
    </reaction>
</comment>
<protein>
    <recommendedName>
        <fullName evidence="11 12">Malate synthase G</fullName>
        <ecNumber evidence="11 12">2.3.3.9</ecNumber>
    </recommendedName>
</protein>
<dbReference type="EMBL" id="QDDL01000002">
    <property type="protein sequence ID" value="PVZ70598.1"/>
    <property type="molecule type" value="Genomic_DNA"/>
</dbReference>
<dbReference type="NCBIfam" id="NF002825">
    <property type="entry name" value="PRK02999.1"/>
    <property type="match status" value="1"/>
</dbReference>
<comment type="similarity">
    <text evidence="11 14">Belongs to the malate synthase family. GlcB subfamily.</text>
</comment>
<feature type="binding site" evidence="11">
    <location>
        <begin position="457"/>
        <end position="460"/>
    </location>
    <ligand>
        <name>glyoxylate</name>
        <dbReference type="ChEBI" id="CHEBI:36655"/>
    </ligand>
</feature>
<dbReference type="OrthoDB" id="9762054at2"/>
<comment type="caution">
    <text evidence="19">The sequence shown here is derived from an EMBL/GenBank/DDBJ whole genome shotgun (WGS) entry which is preliminary data.</text>
</comment>
<feature type="domain" description="Malate synthase C-terminal" evidence="18">
    <location>
        <begin position="592"/>
        <end position="690"/>
    </location>
</feature>
<evidence type="ECO:0000259" key="16">
    <source>
        <dbReference type="Pfam" id="PF20656"/>
    </source>
</evidence>
<reference evidence="19 20" key="1">
    <citation type="submission" date="2018-04" db="EMBL/GenBank/DDBJ databases">
        <title>Thalassorhabdus spongiae gen. nov., sp. nov., isolated from a marine sponge in South-West Iceland.</title>
        <authorList>
            <person name="Knobloch S."/>
            <person name="Daussin A."/>
            <person name="Johannsson R."/>
            <person name="Marteinsson V.T."/>
        </authorList>
    </citation>
    <scope>NUCLEOTIDE SEQUENCE [LARGE SCALE GENOMIC DNA]</scope>
    <source>
        <strain evidence="19 20">Hp12</strain>
    </source>
</reference>
<accession>A0A2V1GW87</accession>
<name>A0A2V1GW87_9GAMM</name>
<comment type="subunit">
    <text evidence="11">Monomer.</text>
</comment>
<evidence type="ECO:0000256" key="2">
    <source>
        <dbReference type="ARBA" id="ARBA00022435"/>
    </source>
</evidence>
<feature type="binding site" evidence="11">
    <location>
        <position position="460"/>
    </location>
    <ligand>
        <name>Mg(2+)</name>
        <dbReference type="ChEBI" id="CHEBI:18420"/>
    </ligand>
</feature>
<evidence type="ECO:0000313" key="19">
    <source>
        <dbReference type="EMBL" id="PVZ70598.1"/>
    </source>
</evidence>
<evidence type="ECO:0000259" key="15">
    <source>
        <dbReference type="Pfam" id="PF01274"/>
    </source>
</evidence>
<dbReference type="HAMAP" id="MF_00641">
    <property type="entry name" value="Malate_synth_G"/>
    <property type="match status" value="1"/>
</dbReference>
<dbReference type="EC" id="2.3.3.9" evidence="11 12"/>
<sequence>MTTRVQVGDLKVAKVLFDFINEKAIPGTGVSVDQFWAGFHTILADLAPRNRQLLEKRESLQAQIDDWHRAQADKGHDPVAYKAFLQEIGYLLPQGEAFSASTESVDAELATLAGPQLVVPVMNARYALNAANARWGSLYDALYGTDVISDADGAEKGKGYNPKRGAKVIEYARNFLDQAAPLAAGSHKDAVNYSIHRGQLNIKLKGGEQTSLKNSNQLAGYQGKPEAPLAILFKHNGLHFEIQIDPSTVIGQSDAAGVKDVLMEAALSTIMDCEDSIAAVDAEDKVVVYGNWLGLMQGNLTEKVSKGDKTITRTLNQDRQYTAPDGGEISLHGRSLMFVRNVGHLMTINAILDIDGNEIPEGILDGMMTSLIAMHDLKRTGNLANSRANSINIVKPKMHGPEEVAFANELFGRIEDVLQLPTNTIKVGIMDEERRTTVNLKQCIKAAEQRVVFINTGFLDRTGDEIHTSMEAGPMVPKAEMKQQPWINAYEDWNVDTGLACGLSGRAQIGKGMWAIPDNMAMMMEAKIGHPKSGANTAWVPSPTAATLHALHYHMIDVFDLQKSIAQRETASLDDILTIPLLQDRNSLTAETIQNELDNNAQGILGYVVRWVEAGIGCSKVPDINDVGLMEDRATLRISSQHIANWLRHGICTEAQVMETLQRMAAVVDRQNANDPTYRNMAPNFVDSIGFQAAYDLIFKGCEQPSGYTEPLLHARRREYKARFGG</sequence>
<dbReference type="InterPro" id="IPR048356">
    <property type="entry name" value="MS_N"/>
</dbReference>
<dbReference type="Gene3D" id="3.20.20.360">
    <property type="entry name" value="Malate synthase, domain 3"/>
    <property type="match status" value="2"/>
</dbReference>
<dbReference type="GO" id="GO:0000287">
    <property type="term" value="F:magnesium ion binding"/>
    <property type="evidence" value="ECO:0007669"/>
    <property type="project" value="TreeGrafter"/>
</dbReference>
<evidence type="ECO:0000256" key="5">
    <source>
        <dbReference type="ARBA" id="ARBA00022679"/>
    </source>
</evidence>
<dbReference type="FunFam" id="3.20.20.360:FF:000002">
    <property type="entry name" value="Malate synthase G"/>
    <property type="match status" value="1"/>
</dbReference>
<feature type="binding site" evidence="11">
    <location>
        <begin position="125"/>
        <end position="126"/>
    </location>
    <ligand>
        <name>acetyl-CoA</name>
        <dbReference type="ChEBI" id="CHEBI:57288"/>
    </ligand>
</feature>
<comment type="cofactor">
    <cofactor evidence="1 11">
        <name>Mg(2+)</name>
        <dbReference type="ChEBI" id="CHEBI:18420"/>
    </cofactor>
</comment>
<dbReference type="Pfam" id="PF20656">
    <property type="entry name" value="MS_N"/>
    <property type="match status" value="1"/>
</dbReference>
<feature type="active site" description="Proton donor" evidence="11 13">
    <location>
        <position position="632"/>
    </location>
</feature>
<evidence type="ECO:0000256" key="10">
    <source>
        <dbReference type="ARBA" id="ARBA00054368"/>
    </source>
</evidence>
<dbReference type="GO" id="GO:0009436">
    <property type="term" value="P:glyoxylate catabolic process"/>
    <property type="evidence" value="ECO:0007669"/>
    <property type="project" value="TreeGrafter"/>
</dbReference>
<dbReference type="InterPro" id="IPR011076">
    <property type="entry name" value="Malate_synth_sf"/>
</dbReference>
<keyword evidence="4 11" id="KW-0816">Tricarboxylic acid cycle</keyword>
<dbReference type="InterPro" id="IPR044856">
    <property type="entry name" value="Malate_synth_C_sf"/>
</dbReference>
<dbReference type="GO" id="GO:0006099">
    <property type="term" value="P:tricarboxylic acid cycle"/>
    <property type="evidence" value="ECO:0007669"/>
    <property type="project" value="UniProtKB-KW"/>
</dbReference>
<dbReference type="PANTHER" id="PTHR42739">
    <property type="entry name" value="MALATE SYNTHASE G"/>
    <property type="match status" value="1"/>
</dbReference>
<dbReference type="UniPathway" id="UPA00703">
    <property type="reaction ID" value="UER00720"/>
</dbReference>
<keyword evidence="5 11" id="KW-0808">Transferase</keyword>
<dbReference type="InterPro" id="IPR048355">
    <property type="entry name" value="MS_C"/>
</dbReference>
<feature type="binding site" evidence="11">
    <location>
        <position position="276"/>
    </location>
    <ligand>
        <name>acetyl-CoA</name>
        <dbReference type="ChEBI" id="CHEBI:57288"/>
    </ligand>
</feature>
<evidence type="ECO:0000256" key="12">
    <source>
        <dbReference type="NCBIfam" id="TIGR01345"/>
    </source>
</evidence>
<dbReference type="GO" id="GO:0005829">
    <property type="term" value="C:cytosol"/>
    <property type="evidence" value="ECO:0007669"/>
    <property type="project" value="TreeGrafter"/>
</dbReference>
<evidence type="ECO:0000256" key="9">
    <source>
        <dbReference type="ARBA" id="ARBA00047918"/>
    </source>
</evidence>
<dbReference type="NCBIfam" id="TIGR01345">
    <property type="entry name" value="malate_syn_G"/>
    <property type="match status" value="1"/>
</dbReference>
<feature type="binding site" evidence="11">
    <location>
        <position position="432"/>
    </location>
    <ligand>
        <name>glyoxylate</name>
        <dbReference type="ChEBI" id="CHEBI:36655"/>
    </ligand>
</feature>
<dbReference type="PANTHER" id="PTHR42739:SF1">
    <property type="entry name" value="MALATE SYNTHASE G"/>
    <property type="match status" value="1"/>
</dbReference>
<feature type="binding site" evidence="11">
    <location>
        <position position="313"/>
    </location>
    <ligand>
        <name>acetyl-CoA</name>
        <dbReference type="ChEBI" id="CHEBI:57288"/>
    </ligand>
</feature>
<dbReference type="InterPro" id="IPR046363">
    <property type="entry name" value="MS_N_TIM-barrel_dom"/>
</dbReference>
<keyword evidence="6 11" id="KW-0479">Metal-binding</keyword>
<comment type="function">
    <text evidence="10 11">Involved in the glycolate utilization. Catalyzes the condensation and subsequent hydrolysis of acetyl-coenzyme A (acetyl-CoA) and glyoxylate to form malate and CoA.</text>
</comment>
<feature type="modified residue" description="Cysteine sulfenic acid (-SOH)" evidence="11">
    <location>
        <position position="618"/>
    </location>
</feature>
<feature type="domain" description="Malate synthase TIM barrel" evidence="15">
    <location>
        <begin position="337"/>
        <end position="578"/>
    </location>
</feature>
<dbReference type="InterPro" id="IPR006253">
    <property type="entry name" value="Malate_synthG"/>
</dbReference>
<evidence type="ECO:0000259" key="18">
    <source>
        <dbReference type="Pfam" id="PF20659"/>
    </source>
</evidence>
<evidence type="ECO:0000256" key="4">
    <source>
        <dbReference type="ARBA" id="ARBA00022532"/>
    </source>
</evidence>
<dbReference type="CDD" id="cd00728">
    <property type="entry name" value="malate_synt_G"/>
    <property type="match status" value="1"/>
</dbReference>
<evidence type="ECO:0000256" key="14">
    <source>
        <dbReference type="RuleBase" id="RU003572"/>
    </source>
</evidence>
<comment type="subcellular location">
    <subcellularLocation>
        <location evidence="11 14">Cytoplasm</location>
    </subcellularLocation>
</comment>
<evidence type="ECO:0000256" key="1">
    <source>
        <dbReference type="ARBA" id="ARBA00001946"/>
    </source>
</evidence>
<dbReference type="Proteomes" id="UP000244906">
    <property type="component" value="Unassembled WGS sequence"/>
</dbReference>
<proteinExistence type="inferred from homology"/>
<dbReference type="InterPro" id="IPR001465">
    <property type="entry name" value="Malate_synthase_TIM"/>
</dbReference>
<keyword evidence="8 11" id="KW-0558">Oxidation</keyword>
<evidence type="ECO:0000256" key="8">
    <source>
        <dbReference type="ARBA" id="ARBA00023097"/>
    </source>
</evidence>
<evidence type="ECO:0000313" key="20">
    <source>
        <dbReference type="Proteomes" id="UP000244906"/>
    </source>
</evidence>
<feature type="binding site" evidence="11">
    <location>
        <position position="432"/>
    </location>
    <ligand>
        <name>Mg(2+)</name>
        <dbReference type="ChEBI" id="CHEBI:18420"/>
    </ligand>
</feature>